<evidence type="ECO:0000256" key="2">
    <source>
        <dbReference type="ARBA" id="ARBA00023125"/>
    </source>
</evidence>
<organism evidence="5 6">
    <name type="scientific">Anaerobium acetethylicum</name>
    <dbReference type="NCBI Taxonomy" id="1619234"/>
    <lineage>
        <taxon>Bacteria</taxon>
        <taxon>Bacillati</taxon>
        <taxon>Bacillota</taxon>
        <taxon>Clostridia</taxon>
        <taxon>Lachnospirales</taxon>
        <taxon>Lachnospiraceae</taxon>
        <taxon>Anaerobium</taxon>
    </lineage>
</organism>
<keyword evidence="6" id="KW-1185">Reference proteome</keyword>
<accession>A0A1D3TYV1</accession>
<dbReference type="InterPro" id="IPR020449">
    <property type="entry name" value="Tscrpt_reg_AraC-type_HTH"/>
</dbReference>
<keyword evidence="1" id="KW-0805">Transcription regulation</keyword>
<dbReference type="InterPro" id="IPR009057">
    <property type="entry name" value="Homeodomain-like_sf"/>
</dbReference>
<keyword evidence="3" id="KW-0804">Transcription</keyword>
<dbReference type="InterPro" id="IPR018060">
    <property type="entry name" value="HTH_AraC"/>
</dbReference>
<dbReference type="GO" id="GO:0003700">
    <property type="term" value="F:DNA-binding transcription factor activity"/>
    <property type="evidence" value="ECO:0007669"/>
    <property type="project" value="InterPro"/>
</dbReference>
<evidence type="ECO:0000256" key="1">
    <source>
        <dbReference type="ARBA" id="ARBA00023015"/>
    </source>
</evidence>
<dbReference type="RefSeq" id="WP_091236938.1">
    <property type="nucleotide sequence ID" value="NZ_FMKA01000051.1"/>
</dbReference>
<dbReference type="Pfam" id="PF10114">
    <property type="entry name" value="PocR"/>
    <property type="match status" value="1"/>
</dbReference>
<dbReference type="GO" id="GO:0043565">
    <property type="term" value="F:sequence-specific DNA binding"/>
    <property type="evidence" value="ECO:0007669"/>
    <property type="project" value="InterPro"/>
</dbReference>
<dbReference type="Pfam" id="PF12833">
    <property type="entry name" value="HTH_18"/>
    <property type="match status" value="1"/>
</dbReference>
<dbReference type="SMART" id="SM00342">
    <property type="entry name" value="HTH_ARAC"/>
    <property type="match status" value="1"/>
</dbReference>
<evidence type="ECO:0000313" key="6">
    <source>
        <dbReference type="Proteomes" id="UP000199315"/>
    </source>
</evidence>
<dbReference type="OrthoDB" id="625043at2"/>
<evidence type="ECO:0000313" key="5">
    <source>
        <dbReference type="EMBL" id="SCP99647.1"/>
    </source>
</evidence>
<protein>
    <submittedName>
        <fullName evidence="5">Helix-turn-helix domain-containing protein</fullName>
    </submittedName>
</protein>
<proteinExistence type="predicted"/>
<dbReference type="AlphaFoldDB" id="A0A1D3TYV1"/>
<dbReference type="STRING" id="1619234.SAMN05421730_10511"/>
<gene>
    <name evidence="5" type="ORF">SAMN05421730_10511</name>
</gene>
<feature type="domain" description="HTH araC/xylS-type" evidence="4">
    <location>
        <begin position="320"/>
        <end position="417"/>
    </location>
</feature>
<dbReference type="InterPro" id="IPR018771">
    <property type="entry name" value="PocR_dom"/>
</dbReference>
<dbReference type="PROSITE" id="PS00041">
    <property type="entry name" value="HTH_ARAC_FAMILY_1"/>
    <property type="match status" value="1"/>
</dbReference>
<dbReference type="PROSITE" id="PS01124">
    <property type="entry name" value="HTH_ARAC_FAMILY_2"/>
    <property type="match status" value="1"/>
</dbReference>
<dbReference type="PANTHER" id="PTHR43280">
    <property type="entry name" value="ARAC-FAMILY TRANSCRIPTIONAL REGULATOR"/>
    <property type="match status" value="1"/>
</dbReference>
<name>A0A1D3TYV1_9FIRM</name>
<dbReference type="Proteomes" id="UP000199315">
    <property type="component" value="Unassembled WGS sequence"/>
</dbReference>
<dbReference type="Gene3D" id="1.10.10.60">
    <property type="entry name" value="Homeodomain-like"/>
    <property type="match status" value="2"/>
</dbReference>
<dbReference type="InterPro" id="IPR018062">
    <property type="entry name" value="HTH_AraC-typ_CS"/>
</dbReference>
<reference evidence="5 6" key="1">
    <citation type="submission" date="2016-09" db="EMBL/GenBank/DDBJ databases">
        <authorList>
            <person name="Capua I."/>
            <person name="De Benedictis P."/>
            <person name="Joannis T."/>
            <person name="Lombin L.H."/>
            <person name="Cattoli G."/>
        </authorList>
    </citation>
    <scope>NUCLEOTIDE SEQUENCE [LARGE SCALE GENOMIC DNA]</scope>
    <source>
        <strain evidence="5 6">GluBS11</strain>
    </source>
</reference>
<dbReference type="PRINTS" id="PR00032">
    <property type="entry name" value="HTHARAC"/>
</dbReference>
<dbReference type="EMBL" id="FMKA01000051">
    <property type="protein sequence ID" value="SCP99647.1"/>
    <property type="molecule type" value="Genomic_DNA"/>
</dbReference>
<keyword evidence="2" id="KW-0238">DNA-binding</keyword>
<evidence type="ECO:0000256" key="3">
    <source>
        <dbReference type="ARBA" id="ARBA00023163"/>
    </source>
</evidence>
<dbReference type="PANTHER" id="PTHR43280:SF28">
    <property type="entry name" value="HTH-TYPE TRANSCRIPTIONAL ACTIVATOR RHAS"/>
    <property type="match status" value="1"/>
</dbReference>
<dbReference type="SUPFAM" id="SSF46689">
    <property type="entry name" value="Homeodomain-like"/>
    <property type="match status" value="2"/>
</dbReference>
<sequence>MEPHLYKAVSKDKLFDIIKSLHTCFELPMQILSEDGIVLKTAGEPPQFCNVLEQEENVSFQCKEIYNKACLIAFSMGEPYIFSCPAGMYNIIIPLIIKETILGSLRIGPFLMNTPDSIFMTEVSKHVKLPVDRLFELADYAAEVPYLLPSKVTEISKLVFYFTESLVEDSRKDYETKKNKMHQQAKINESIQIFKSYGLSEASSYPYETEKKLVNAIRNKDTELSKALLNDLLGNVLFSKGSSIEYTKSRSLELISLLSRASIEGGAKAELVFKINNRFMEDVHSLESMDKLCYCLQQSIDYFIESMFYQVPHQNKKIVQKSIAYMAKHYSENITLEEIADTVHLNPSYFSTLFKNSTGTSFKEYLTGIRIEESKNLLENTNYSIIEIAIATGFANHSYFANVFRKYTGMTPKNYRK</sequence>
<evidence type="ECO:0000259" key="4">
    <source>
        <dbReference type="PROSITE" id="PS01124"/>
    </source>
</evidence>